<comment type="caution">
    <text evidence="1">The sequence shown here is derived from an EMBL/GenBank/DDBJ whole genome shotgun (WGS) entry which is preliminary data.</text>
</comment>
<protein>
    <submittedName>
        <fullName evidence="1">3342_t:CDS:1</fullName>
    </submittedName>
</protein>
<dbReference type="EMBL" id="CAJVPT010005407">
    <property type="protein sequence ID" value="CAG8519840.1"/>
    <property type="molecule type" value="Genomic_DNA"/>
</dbReference>
<sequence>ALPLLEKAATAEDPARVINIGSIDGERTPSHETYAYSTSKAALRHLTKVMAGNLSNRNITFNSVAPGPFESKMMKKTLQDYGDAIKAAVPLNRIGSPEDMAVEQVLLLMVPPLMWMAGRYVDPSNYNSDLTEVTKVEINKSHWEMRKL</sequence>
<accession>A0ACA9LAH1</accession>
<dbReference type="Proteomes" id="UP000789525">
    <property type="component" value="Unassembled WGS sequence"/>
</dbReference>
<organism evidence="1 2">
    <name type="scientific">Acaulospora colombiana</name>
    <dbReference type="NCBI Taxonomy" id="27376"/>
    <lineage>
        <taxon>Eukaryota</taxon>
        <taxon>Fungi</taxon>
        <taxon>Fungi incertae sedis</taxon>
        <taxon>Mucoromycota</taxon>
        <taxon>Glomeromycotina</taxon>
        <taxon>Glomeromycetes</taxon>
        <taxon>Diversisporales</taxon>
        <taxon>Acaulosporaceae</taxon>
        <taxon>Acaulospora</taxon>
    </lineage>
</organism>
<reference evidence="1" key="1">
    <citation type="submission" date="2021-06" db="EMBL/GenBank/DDBJ databases">
        <authorList>
            <person name="Kallberg Y."/>
            <person name="Tangrot J."/>
            <person name="Rosling A."/>
        </authorList>
    </citation>
    <scope>NUCLEOTIDE SEQUENCE</scope>
    <source>
        <strain evidence="1">CL356</strain>
    </source>
</reference>
<gene>
    <name evidence="1" type="ORF">ACOLOM_LOCUS3603</name>
</gene>
<keyword evidence="2" id="KW-1185">Reference proteome</keyword>
<proteinExistence type="predicted"/>
<evidence type="ECO:0000313" key="2">
    <source>
        <dbReference type="Proteomes" id="UP000789525"/>
    </source>
</evidence>
<evidence type="ECO:0000313" key="1">
    <source>
        <dbReference type="EMBL" id="CAG8519840.1"/>
    </source>
</evidence>
<name>A0ACA9LAH1_9GLOM</name>
<feature type="non-terminal residue" evidence="1">
    <location>
        <position position="1"/>
    </location>
</feature>